<dbReference type="Proteomes" id="UP000023152">
    <property type="component" value="Unassembled WGS sequence"/>
</dbReference>
<name>X6N395_RETFI</name>
<comment type="caution">
    <text evidence="2">The sequence shown here is derived from an EMBL/GenBank/DDBJ whole genome shotgun (WGS) entry which is preliminary data.</text>
</comment>
<feature type="region of interest" description="Disordered" evidence="1">
    <location>
        <begin position="1"/>
        <end position="52"/>
    </location>
</feature>
<dbReference type="EMBL" id="ASPP01013287">
    <property type="protein sequence ID" value="ETO19782.1"/>
    <property type="molecule type" value="Genomic_DNA"/>
</dbReference>
<dbReference type="AlphaFoldDB" id="X6N395"/>
<keyword evidence="3" id="KW-1185">Reference proteome</keyword>
<evidence type="ECO:0000256" key="1">
    <source>
        <dbReference type="SAM" id="MobiDB-lite"/>
    </source>
</evidence>
<accession>X6N395</accession>
<sequence>MFPSGLEEMLPTGSLRLSSSRPPGTPQRYLEPQTIPRDKINKRKRRNNLGREGRKSKEEIIVLEDEEVVSQSPNVRKECLNSNALLSTSKLVLPSIGIGTRAGITENVFLLPDLMSISNQSSFSRGSSIAAGRVSSAKYGLMADGSDKGKYEKKKKTNSLEPINSISTVTAALLDNQTVEMLQSYSQYHNNVSLQNFQDNSADHKFMLPTLESQTIFKVPQIPSNTNASVNAIVNVNTNIDESVALTRAERRREEESESCDANDFTITNNLSSMLMISGMNKAYGPSLYDKFHELQQWQKLVHLSNRLQQIFPHLSQNDINNNVIHCRYFLNHVLFALSYCYPIAGNNDKHNENDSLQKCLVFVPKDIFNIYTKEQMQIIFNKIGLPMRWVCRVCHVVGQGFKNKPKYDFCGVGSYYFQKHTKFHRQFWKNILVNLRFADNFDHTIETQQAVRRNIYKLKDLLLEFGVFSFDYP</sequence>
<evidence type="ECO:0000313" key="3">
    <source>
        <dbReference type="Proteomes" id="UP000023152"/>
    </source>
</evidence>
<proteinExistence type="predicted"/>
<reference evidence="2 3" key="1">
    <citation type="journal article" date="2013" name="Curr. Biol.">
        <title>The Genome of the Foraminiferan Reticulomyxa filosa.</title>
        <authorList>
            <person name="Glockner G."/>
            <person name="Hulsmann N."/>
            <person name="Schleicher M."/>
            <person name="Noegel A.A."/>
            <person name="Eichinger L."/>
            <person name="Gallinger C."/>
            <person name="Pawlowski J."/>
            <person name="Sierra R."/>
            <person name="Euteneuer U."/>
            <person name="Pillet L."/>
            <person name="Moustafa A."/>
            <person name="Platzer M."/>
            <person name="Groth M."/>
            <person name="Szafranski K."/>
            <person name="Schliwa M."/>
        </authorList>
    </citation>
    <scope>NUCLEOTIDE SEQUENCE [LARGE SCALE GENOMIC DNA]</scope>
</reference>
<evidence type="ECO:0000313" key="2">
    <source>
        <dbReference type="EMBL" id="ETO19782.1"/>
    </source>
</evidence>
<protein>
    <submittedName>
        <fullName evidence="2">Uncharacterized protein</fullName>
    </submittedName>
</protein>
<gene>
    <name evidence="2" type="ORF">RFI_17449</name>
</gene>
<organism evidence="2 3">
    <name type="scientific">Reticulomyxa filosa</name>
    <dbReference type="NCBI Taxonomy" id="46433"/>
    <lineage>
        <taxon>Eukaryota</taxon>
        <taxon>Sar</taxon>
        <taxon>Rhizaria</taxon>
        <taxon>Retaria</taxon>
        <taxon>Foraminifera</taxon>
        <taxon>Monothalamids</taxon>
        <taxon>Reticulomyxidae</taxon>
        <taxon>Reticulomyxa</taxon>
    </lineage>
</organism>